<feature type="region of interest" description="Disordered" evidence="2">
    <location>
        <begin position="127"/>
        <end position="157"/>
    </location>
</feature>
<comment type="caution">
    <text evidence="4">The sequence shown here is derived from an EMBL/GenBank/DDBJ whole genome shotgun (WGS) entry which is preliminary data.</text>
</comment>
<dbReference type="InterPro" id="IPR039298">
    <property type="entry name" value="ACOT13"/>
</dbReference>
<dbReference type="PANTHER" id="PTHR21660:SF1">
    <property type="entry name" value="ACYL-COENZYME A THIOESTERASE 13"/>
    <property type="match status" value="1"/>
</dbReference>
<keyword evidence="1" id="KW-0378">Hydrolase</keyword>
<protein>
    <recommendedName>
        <fullName evidence="3">Acyl-CoA thioesterase-like N-terminal HotDog domain-containing protein</fullName>
    </recommendedName>
</protein>
<dbReference type="SUPFAM" id="SSF54637">
    <property type="entry name" value="Thioesterase/thiol ester dehydrase-isomerase"/>
    <property type="match status" value="2"/>
</dbReference>
<dbReference type="Pfam" id="PF13622">
    <property type="entry name" value="4HBT_3"/>
    <property type="match status" value="1"/>
</dbReference>
<dbReference type="Proteomes" id="UP001418444">
    <property type="component" value="Unassembled WGS sequence"/>
</dbReference>
<name>A0ABP7NQI2_9ACTN</name>
<proteinExistence type="predicted"/>
<dbReference type="CDD" id="cd03443">
    <property type="entry name" value="PaaI_thioesterase"/>
    <property type="match status" value="1"/>
</dbReference>
<dbReference type="InterPro" id="IPR029069">
    <property type="entry name" value="HotDog_dom_sf"/>
</dbReference>
<organism evidence="4 5">
    <name type="scientific">Gordonia caeni</name>
    <dbReference type="NCBI Taxonomy" id="1007097"/>
    <lineage>
        <taxon>Bacteria</taxon>
        <taxon>Bacillati</taxon>
        <taxon>Actinomycetota</taxon>
        <taxon>Actinomycetes</taxon>
        <taxon>Mycobacteriales</taxon>
        <taxon>Gordoniaceae</taxon>
        <taxon>Gordonia</taxon>
    </lineage>
</organism>
<dbReference type="RefSeq" id="WP_344780743.1">
    <property type="nucleotide sequence ID" value="NZ_BAAAZW010000002.1"/>
</dbReference>
<dbReference type="Gene3D" id="3.10.129.10">
    <property type="entry name" value="Hotdog Thioesterase"/>
    <property type="match status" value="2"/>
</dbReference>
<sequence>MTTQAPTDPFSAFGVGRRPDSALAEMIQHLGPGLTDHRGLIDLPALAVLFDDIGGLPFYFAGQGSSVQARLSMSMSDRPAVDEVLEATAELVMDSGGFGATAVRITGDQGRPLCFGSARNVRVGREVVSDGDHTAIPEPTAPRGTAPPTPPSPGKSGREIVHAIAQAWETIGPLGQLLGGSVDFDEEDRVLFSSTTAPWMGNIMGTMHGGVIGAAVAQGLSLAAQAAAPGAGYQLIDFTVAFLRSPAVDGRTVQVHTRPIKVGRRLGVFAADLYDGDVLLASATADARFD</sequence>
<evidence type="ECO:0000313" key="4">
    <source>
        <dbReference type="EMBL" id="GAA3952073.1"/>
    </source>
</evidence>
<evidence type="ECO:0000256" key="2">
    <source>
        <dbReference type="SAM" id="MobiDB-lite"/>
    </source>
</evidence>
<evidence type="ECO:0000259" key="3">
    <source>
        <dbReference type="Pfam" id="PF13622"/>
    </source>
</evidence>
<dbReference type="EMBL" id="BAAAZW010000002">
    <property type="protein sequence ID" value="GAA3952073.1"/>
    <property type="molecule type" value="Genomic_DNA"/>
</dbReference>
<feature type="domain" description="Acyl-CoA thioesterase-like N-terminal HotDog" evidence="3">
    <location>
        <begin position="197"/>
        <end position="285"/>
    </location>
</feature>
<dbReference type="PANTHER" id="PTHR21660">
    <property type="entry name" value="THIOESTERASE SUPERFAMILY MEMBER-RELATED"/>
    <property type="match status" value="1"/>
</dbReference>
<evidence type="ECO:0000256" key="1">
    <source>
        <dbReference type="ARBA" id="ARBA00022801"/>
    </source>
</evidence>
<reference evidence="5" key="1">
    <citation type="journal article" date="2019" name="Int. J. Syst. Evol. Microbiol.">
        <title>The Global Catalogue of Microorganisms (GCM) 10K type strain sequencing project: providing services to taxonomists for standard genome sequencing and annotation.</title>
        <authorList>
            <consortium name="The Broad Institute Genomics Platform"/>
            <consortium name="The Broad Institute Genome Sequencing Center for Infectious Disease"/>
            <person name="Wu L."/>
            <person name="Ma J."/>
        </authorList>
    </citation>
    <scope>NUCLEOTIDE SEQUENCE [LARGE SCALE GENOMIC DNA]</scope>
    <source>
        <strain evidence="5">JCM 16923</strain>
    </source>
</reference>
<accession>A0ABP7NQI2</accession>
<keyword evidence="5" id="KW-1185">Reference proteome</keyword>
<evidence type="ECO:0000313" key="5">
    <source>
        <dbReference type="Proteomes" id="UP001418444"/>
    </source>
</evidence>
<gene>
    <name evidence="4" type="ORF">GCM10022231_07460</name>
</gene>
<dbReference type="InterPro" id="IPR049449">
    <property type="entry name" value="TesB_ACOT8-like_N"/>
</dbReference>